<proteinExistence type="predicted"/>
<dbReference type="EMBL" id="AUZZ01004076">
    <property type="protein sequence ID" value="EQD55222.1"/>
    <property type="molecule type" value="Genomic_DNA"/>
</dbReference>
<dbReference type="AlphaFoldDB" id="T1ADN0"/>
<keyword evidence="2" id="KW-0547">Nucleotide-binding</keyword>
<protein>
    <submittedName>
        <fullName evidence="2">IstB-like ATP-binding protein domain protein</fullName>
    </submittedName>
</protein>
<dbReference type="GO" id="GO:0006260">
    <property type="term" value="P:DNA replication"/>
    <property type="evidence" value="ECO:0007669"/>
    <property type="project" value="TreeGrafter"/>
</dbReference>
<accession>T1ADN0</accession>
<feature type="non-terminal residue" evidence="2">
    <location>
        <position position="1"/>
    </location>
</feature>
<feature type="non-terminal residue" evidence="2">
    <location>
        <position position="74"/>
    </location>
</feature>
<evidence type="ECO:0000313" key="2">
    <source>
        <dbReference type="EMBL" id="EQD55222.1"/>
    </source>
</evidence>
<dbReference type="InterPro" id="IPR027417">
    <property type="entry name" value="P-loop_NTPase"/>
</dbReference>
<keyword evidence="2" id="KW-0067">ATP-binding</keyword>
<comment type="caution">
    <text evidence="2">The sequence shown here is derived from an EMBL/GenBank/DDBJ whole genome shotgun (WGS) entry which is preliminary data.</text>
</comment>
<dbReference type="InterPro" id="IPR002611">
    <property type="entry name" value="IstB_ATP-bd"/>
</dbReference>
<feature type="domain" description="IstB-like ATP-binding" evidence="1">
    <location>
        <begin position="1"/>
        <end position="73"/>
    </location>
</feature>
<dbReference type="PANTHER" id="PTHR30050">
    <property type="entry name" value="CHROMOSOMAL REPLICATION INITIATOR PROTEIN DNAA"/>
    <property type="match status" value="1"/>
</dbReference>
<dbReference type="Pfam" id="PF01695">
    <property type="entry name" value="IstB_IS21"/>
    <property type="match status" value="1"/>
</dbReference>
<dbReference type="GO" id="GO:0005524">
    <property type="term" value="F:ATP binding"/>
    <property type="evidence" value="ECO:0007669"/>
    <property type="project" value="UniProtKB-KW"/>
</dbReference>
<gene>
    <name evidence="2" type="ORF">B2A_05840</name>
</gene>
<dbReference type="SUPFAM" id="SSF52540">
    <property type="entry name" value="P-loop containing nucleoside triphosphate hydrolases"/>
    <property type="match status" value="1"/>
</dbReference>
<reference evidence="2" key="2">
    <citation type="journal article" date="2014" name="ISME J.">
        <title>Microbial stratification in low pH oxic and suboxic macroscopic growths along an acid mine drainage.</title>
        <authorList>
            <person name="Mendez-Garcia C."/>
            <person name="Mesa V."/>
            <person name="Sprenger R.R."/>
            <person name="Richter M."/>
            <person name="Diez M.S."/>
            <person name="Solano J."/>
            <person name="Bargiela R."/>
            <person name="Golyshina O.V."/>
            <person name="Manteca A."/>
            <person name="Ramos J.L."/>
            <person name="Gallego J.R."/>
            <person name="Llorente I."/>
            <person name="Martins Dos Santos V.A."/>
            <person name="Jensen O.N."/>
            <person name="Pelaez A.I."/>
            <person name="Sanchez J."/>
            <person name="Ferrer M."/>
        </authorList>
    </citation>
    <scope>NUCLEOTIDE SEQUENCE</scope>
</reference>
<name>T1ADN0_9ZZZZ</name>
<evidence type="ECO:0000259" key="1">
    <source>
        <dbReference type="Pfam" id="PF01695"/>
    </source>
</evidence>
<reference evidence="2" key="1">
    <citation type="submission" date="2013-08" db="EMBL/GenBank/DDBJ databases">
        <authorList>
            <person name="Mendez C."/>
            <person name="Richter M."/>
            <person name="Ferrer M."/>
            <person name="Sanchez J."/>
        </authorList>
    </citation>
    <scope>NUCLEOTIDE SEQUENCE</scope>
</reference>
<dbReference type="PANTHER" id="PTHR30050:SF4">
    <property type="entry name" value="ATP-BINDING PROTEIN RV3427C IN INSERTION SEQUENCE-RELATED"/>
    <property type="match status" value="1"/>
</dbReference>
<organism evidence="2">
    <name type="scientific">mine drainage metagenome</name>
    <dbReference type="NCBI Taxonomy" id="410659"/>
    <lineage>
        <taxon>unclassified sequences</taxon>
        <taxon>metagenomes</taxon>
        <taxon>ecological metagenomes</taxon>
    </lineage>
</organism>
<dbReference type="Gene3D" id="3.40.50.300">
    <property type="entry name" value="P-loop containing nucleotide triphosphate hydrolases"/>
    <property type="match status" value="1"/>
</dbReference>
<sequence length="74" mass="8212">GGGKSHLSSAIGLALLEKGWRVLFSRTSDLVQKLQVARRELALESAIQRLERFDLLILDDITYVSKDQAESSVL</sequence>